<name>A0A0G4IRC2_PLABS</name>
<protein>
    <recommendedName>
        <fullName evidence="4">F-box domain-containing protein</fullName>
    </recommendedName>
</protein>
<dbReference type="PANTHER" id="PTHR13382:SF46">
    <property type="entry name" value="LEUCINE-RICH REPEAT-CONTAINING PROTEIN"/>
    <property type="match status" value="1"/>
</dbReference>
<evidence type="ECO:0000313" key="3">
    <source>
        <dbReference type="Proteomes" id="UP000039324"/>
    </source>
</evidence>
<dbReference type="SMART" id="SM00367">
    <property type="entry name" value="LRR_CC"/>
    <property type="match status" value="5"/>
</dbReference>
<gene>
    <name evidence="2" type="ORF">PBRA_005808</name>
</gene>
<dbReference type="InterPro" id="IPR050648">
    <property type="entry name" value="F-box_LRR-repeat"/>
</dbReference>
<dbReference type="PANTHER" id="PTHR13382">
    <property type="entry name" value="MITOCHONDRIAL ATP SYNTHASE COUPLING FACTOR B"/>
    <property type="match status" value="1"/>
</dbReference>
<sequence>MDGCTFDPEYDDPVTEPHVATSTFTLPRSSPTSADIPDLSPCGPARDAESDAGDAVEREPISMRKASATRSSALSSLLSKLTMASCTGVTDDAVGELVARLPGVTYLDVSYNTALTSASLHSIARHCPRIRHLFASGCERMHTRDAIAVVATLSPSLRSASLGSLPLRAGTWPVLSKVVLCRQRDVSRLDGFGSSAPLLSHVNLANNATLRDAHLASLRLPNLVSLTVSACVGVRGTGIAALLSRSTVLTTLRMSLCAISSDALHEILEACGATLTSLDIGLCTSVDVRGVRGIASRAPRIQQMVLGNRRALSGLTGQDVLHVMDALADLHTLDLYQVDARIVVACGQRGTIRPCITAHEVDRDGISSDLIKHVAVAVSTNPNHPDTIDLALR</sequence>
<dbReference type="OrthoDB" id="550575at2759"/>
<reference evidence="2 3" key="1">
    <citation type="submission" date="2015-02" db="EMBL/GenBank/DDBJ databases">
        <authorList>
            <person name="Chooi Y.-H."/>
        </authorList>
    </citation>
    <scope>NUCLEOTIDE SEQUENCE [LARGE SCALE GENOMIC DNA]</scope>
    <source>
        <strain evidence="2">E3</strain>
    </source>
</reference>
<dbReference type="Proteomes" id="UP000039324">
    <property type="component" value="Unassembled WGS sequence"/>
</dbReference>
<dbReference type="InterPro" id="IPR006553">
    <property type="entry name" value="Leu-rich_rpt_Cys-con_subtyp"/>
</dbReference>
<dbReference type="InterPro" id="IPR032675">
    <property type="entry name" value="LRR_dom_sf"/>
</dbReference>
<evidence type="ECO:0000313" key="2">
    <source>
        <dbReference type="EMBL" id="CEO97694.1"/>
    </source>
</evidence>
<dbReference type="GO" id="GO:0005737">
    <property type="term" value="C:cytoplasm"/>
    <property type="evidence" value="ECO:0007669"/>
    <property type="project" value="TreeGrafter"/>
</dbReference>
<dbReference type="SUPFAM" id="SSF52047">
    <property type="entry name" value="RNI-like"/>
    <property type="match status" value="1"/>
</dbReference>
<keyword evidence="3" id="KW-1185">Reference proteome</keyword>
<proteinExistence type="predicted"/>
<evidence type="ECO:0008006" key="4">
    <source>
        <dbReference type="Google" id="ProtNLM"/>
    </source>
</evidence>
<organism evidence="2 3">
    <name type="scientific">Plasmodiophora brassicae</name>
    <name type="common">Clubroot disease agent</name>
    <dbReference type="NCBI Taxonomy" id="37360"/>
    <lineage>
        <taxon>Eukaryota</taxon>
        <taxon>Sar</taxon>
        <taxon>Rhizaria</taxon>
        <taxon>Endomyxa</taxon>
        <taxon>Phytomyxea</taxon>
        <taxon>Plasmodiophorida</taxon>
        <taxon>Plasmodiophoridae</taxon>
        <taxon>Plasmodiophora</taxon>
    </lineage>
</organism>
<dbReference type="EMBL" id="CDSF01000080">
    <property type="protein sequence ID" value="CEO97694.1"/>
    <property type="molecule type" value="Genomic_DNA"/>
</dbReference>
<feature type="region of interest" description="Disordered" evidence="1">
    <location>
        <begin position="1"/>
        <end position="67"/>
    </location>
</feature>
<accession>A0A0G4IRC2</accession>
<feature type="compositionally biased region" description="Polar residues" evidence="1">
    <location>
        <begin position="20"/>
        <end position="33"/>
    </location>
</feature>
<dbReference type="Gene3D" id="3.80.10.10">
    <property type="entry name" value="Ribonuclease Inhibitor"/>
    <property type="match status" value="2"/>
</dbReference>
<evidence type="ECO:0000256" key="1">
    <source>
        <dbReference type="SAM" id="MobiDB-lite"/>
    </source>
</evidence>
<dbReference type="AlphaFoldDB" id="A0A0G4IRC2"/>